<comment type="caution">
    <text evidence="1">The sequence shown here is derived from an EMBL/GenBank/DDBJ whole genome shotgun (WGS) entry which is preliminary data.</text>
</comment>
<gene>
    <name evidence="1" type="ORF">PVK06_005287</name>
</gene>
<sequence>MEETLIVLGCMDIDLALREEQHAPFTAESTSDAKRDFERWDCSNCMSPMIMKHNIPKAFRGIESEKITQAKGFLDKIEKHFGKNSKVEMTALLTSLMSIKYNGQENSKRSKGYEFYGPTIKNIFETRIATFFEDVEFRGRNKVRDIAFEEELDSN</sequence>
<name>A0ABR0QV81_GOSAR</name>
<organism evidence="1 2">
    <name type="scientific">Gossypium arboreum</name>
    <name type="common">Tree cotton</name>
    <name type="synonym">Gossypium nanking</name>
    <dbReference type="NCBI Taxonomy" id="29729"/>
    <lineage>
        <taxon>Eukaryota</taxon>
        <taxon>Viridiplantae</taxon>
        <taxon>Streptophyta</taxon>
        <taxon>Embryophyta</taxon>
        <taxon>Tracheophyta</taxon>
        <taxon>Spermatophyta</taxon>
        <taxon>Magnoliopsida</taxon>
        <taxon>eudicotyledons</taxon>
        <taxon>Gunneridae</taxon>
        <taxon>Pentapetalae</taxon>
        <taxon>rosids</taxon>
        <taxon>malvids</taxon>
        <taxon>Malvales</taxon>
        <taxon>Malvaceae</taxon>
        <taxon>Malvoideae</taxon>
        <taxon>Gossypium</taxon>
    </lineage>
</organism>
<protein>
    <submittedName>
        <fullName evidence="1">Uncharacterized protein</fullName>
    </submittedName>
</protein>
<dbReference type="EMBL" id="JARKNE010000002">
    <property type="protein sequence ID" value="KAK5842871.1"/>
    <property type="molecule type" value="Genomic_DNA"/>
</dbReference>
<evidence type="ECO:0000313" key="1">
    <source>
        <dbReference type="EMBL" id="KAK5842871.1"/>
    </source>
</evidence>
<dbReference type="Proteomes" id="UP001358586">
    <property type="component" value="Chromosome 2"/>
</dbReference>
<proteinExistence type="predicted"/>
<reference evidence="1 2" key="1">
    <citation type="submission" date="2023-03" db="EMBL/GenBank/DDBJ databases">
        <title>WGS of Gossypium arboreum.</title>
        <authorList>
            <person name="Yu D."/>
        </authorList>
    </citation>
    <scope>NUCLEOTIDE SEQUENCE [LARGE SCALE GENOMIC DNA]</scope>
    <source>
        <tissue evidence="1">Leaf</tissue>
    </source>
</reference>
<accession>A0ABR0QV81</accession>
<evidence type="ECO:0000313" key="2">
    <source>
        <dbReference type="Proteomes" id="UP001358586"/>
    </source>
</evidence>
<keyword evidence="2" id="KW-1185">Reference proteome</keyword>